<dbReference type="SUPFAM" id="SSF49464">
    <property type="entry name" value="Carboxypeptidase regulatory domain-like"/>
    <property type="match status" value="1"/>
</dbReference>
<dbReference type="InterPro" id="IPR032466">
    <property type="entry name" value="Metal_Hydrolase"/>
</dbReference>
<dbReference type="EMBL" id="DSUJ01000008">
    <property type="protein sequence ID" value="HFI91807.1"/>
    <property type="molecule type" value="Genomic_DNA"/>
</dbReference>
<dbReference type="NCBIfam" id="TIGR04183">
    <property type="entry name" value="Por_Secre_tail"/>
    <property type="match status" value="1"/>
</dbReference>
<evidence type="ECO:0000313" key="2">
    <source>
        <dbReference type="EMBL" id="HFI91807.1"/>
    </source>
</evidence>
<dbReference type="GO" id="GO:0006508">
    <property type="term" value="P:proteolysis"/>
    <property type="evidence" value="ECO:0007669"/>
    <property type="project" value="InterPro"/>
</dbReference>
<accession>A0A7V2ZKT6</accession>
<dbReference type="Pfam" id="PF01244">
    <property type="entry name" value="Peptidase_M19"/>
    <property type="match status" value="1"/>
</dbReference>
<reference evidence="2" key="1">
    <citation type="journal article" date="2020" name="mSystems">
        <title>Genome- and Community-Level Interaction Insights into Carbon Utilization and Element Cycling Functions of Hydrothermarchaeota in Hydrothermal Sediment.</title>
        <authorList>
            <person name="Zhou Z."/>
            <person name="Liu Y."/>
            <person name="Xu W."/>
            <person name="Pan J."/>
            <person name="Luo Z.H."/>
            <person name="Li M."/>
        </authorList>
    </citation>
    <scope>NUCLEOTIDE SEQUENCE [LARGE SCALE GENOMIC DNA]</scope>
    <source>
        <strain evidence="2">SpSt-479</strain>
    </source>
</reference>
<dbReference type="PANTHER" id="PTHR10443:SF12">
    <property type="entry name" value="DIPEPTIDASE"/>
    <property type="match status" value="1"/>
</dbReference>
<dbReference type="PROSITE" id="PS51365">
    <property type="entry name" value="RENAL_DIPEPTIDASE_2"/>
    <property type="match status" value="1"/>
</dbReference>
<comment type="caution">
    <text evidence="2">The sequence shown here is derived from an EMBL/GenBank/DDBJ whole genome shotgun (WGS) entry which is preliminary data.</text>
</comment>
<dbReference type="InterPro" id="IPR008257">
    <property type="entry name" value="Pept_M19"/>
</dbReference>
<dbReference type="AlphaFoldDB" id="A0A7V2ZKT6"/>
<proteinExistence type="predicted"/>
<protein>
    <submittedName>
        <fullName evidence="2">T9SS type A sorting domain-containing protein</fullName>
    </submittedName>
</protein>
<sequence>MRRKSTVFTVFTFWVLFALCNLAQTITGLVKDKISLQPIANVKVEVTNLTSGLKDSVFTNSSGQWQFNLLTDVEDEILLNNFFVYQNFPNPFNPSTKIQFSLKNPDNVEILIHNILGELVDYKRQYLNSGIYSIEYTDKGSAGIYFYTIKTNSATVTKKMIQLDGNGNGTGLKDIYIIGNVSANSVNKSSSNTYKIVYSKNSHLSDSVQLSLNGGESLMMLLRSYHSSTVLIDLHNDILERLVNDTSYHLKHRHNYNHTDIPRLQDGGVDVQFFSVWVSPTQYTNYFQQAQVMLNIFNSELSQNTNTIAQATNWNEADSLIQQNKIATVIGVEGGHHIENSIDKLISLYNSGMRYMTITWNNSTDWAVSAQDSRSTTVGLSDFGRQVIRTMDSLGIIIDVSHTGIKTIQDILQVTQNPIIATHSGARALRNHYRNLYDWQIQDIANRGGVIGIVFYPYFLNGTSNASINDVIAHIDYIKNLVGIDYVAIGSDFDGIEVVPLGLEDTSKFPNLTEALFERGYSREDIDKILYKNFKRVFEQVCGNK</sequence>
<feature type="domain" description="Secretion system C-terminal sorting" evidence="1">
    <location>
        <begin position="88"/>
        <end position="161"/>
    </location>
</feature>
<evidence type="ECO:0000259" key="1">
    <source>
        <dbReference type="Pfam" id="PF18962"/>
    </source>
</evidence>
<organism evidence="2">
    <name type="scientific">Ignavibacterium album</name>
    <dbReference type="NCBI Taxonomy" id="591197"/>
    <lineage>
        <taxon>Bacteria</taxon>
        <taxon>Pseudomonadati</taxon>
        <taxon>Ignavibacteriota</taxon>
        <taxon>Ignavibacteria</taxon>
        <taxon>Ignavibacteriales</taxon>
        <taxon>Ignavibacteriaceae</taxon>
        <taxon>Ignavibacterium</taxon>
    </lineage>
</organism>
<gene>
    <name evidence="2" type="ORF">ENS31_09820</name>
</gene>
<dbReference type="InterPro" id="IPR026444">
    <property type="entry name" value="Secre_tail"/>
</dbReference>
<dbReference type="Gene3D" id="3.20.20.140">
    <property type="entry name" value="Metal-dependent hydrolases"/>
    <property type="match status" value="1"/>
</dbReference>
<dbReference type="SUPFAM" id="SSF51556">
    <property type="entry name" value="Metallo-dependent hydrolases"/>
    <property type="match status" value="1"/>
</dbReference>
<name>A0A7V2ZKT6_9BACT</name>
<dbReference type="CDD" id="cd01301">
    <property type="entry name" value="rDP_like"/>
    <property type="match status" value="1"/>
</dbReference>
<dbReference type="InterPro" id="IPR000180">
    <property type="entry name" value="Dipep_AS"/>
</dbReference>
<dbReference type="PROSITE" id="PS00869">
    <property type="entry name" value="RENAL_DIPEPTIDASE_1"/>
    <property type="match status" value="1"/>
</dbReference>
<dbReference type="GO" id="GO:0070573">
    <property type="term" value="F:metallodipeptidase activity"/>
    <property type="evidence" value="ECO:0007669"/>
    <property type="project" value="InterPro"/>
</dbReference>
<dbReference type="PANTHER" id="PTHR10443">
    <property type="entry name" value="MICROSOMAL DIPEPTIDASE"/>
    <property type="match status" value="1"/>
</dbReference>
<dbReference type="InterPro" id="IPR008969">
    <property type="entry name" value="CarboxyPept-like_regulatory"/>
</dbReference>
<dbReference type="Pfam" id="PF18962">
    <property type="entry name" value="Por_Secre_tail"/>
    <property type="match status" value="1"/>
</dbReference>